<dbReference type="InterPro" id="IPR038937">
    <property type="entry name" value="RopGEF"/>
</dbReference>
<dbReference type="PROSITE" id="PS51334">
    <property type="entry name" value="PRONE"/>
    <property type="match status" value="1"/>
</dbReference>
<feature type="compositionally biased region" description="Low complexity" evidence="3">
    <location>
        <begin position="25"/>
        <end position="36"/>
    </location>
</feature>
<proteinExistence type="predicted"/>
<reference evidence="5" key="1">
    <citation type="submission" date="2022-04" db="EMBL/GenBank/DDBJ databases">
        <title>Carnegiea gigantea Genome sequencing and assembly v2.</title>
        <authorList>
            <person name="Copetti D."/>
            <person name="Sanderson M.J."/>
            <person name="Burquez A."/>
            <person name="Wojciechowski M.F."/>
        </authorList>
    </citation>
    <scope>NUCLEOTIDE SEQUENCE</scope>
    <source>
        <strain evidence="5">SGP5-SGP5p</strain>
        <tissue evidence="5">Aerial part</tissue>
    </source>
</reference>
<dbReference type="Gene3D" id="1.20.58.2010">
    <property type="entry name" value="PRONE domain, subdomain 1"/>
    <property type="match status" value="1"/>
</dbReference>
<feature type="compositionally biased region" description="Basic residues" evidence="3">
    <location>
        <begin position="1"/>
        <end position="11"/>
    </location>
</feature>
<evidence type="ECO:0000313" key="6">
    <source>
        <dbReference type="Proteomes" id="UP001153076"/>
    </source>
</evidence>
<dbReference type="AlphaFoldDB" id="A0A9Q1KF85"/>
<protein>
    <recommendedName>
        <fullName evidence="4">PRONE domain-containing protein</fullName>
    </recommendedName>
</protein>
<keyword evidence="1 2" id="KW-0344">Guanine-nucleotide releasing factor</keyword>
<gene>
    <name evidence="5" type="ORF">Cgig2_018670</name>
</gene>
<feature type="domain" description="PRONE" evidence="4">
    <location>
        <begin position="54"/>
        <end position="402"/>
    </location>
</feature>
<comment type="caution">
    <text evidence="5">The sequence shown here is derived from an EMBL/GenBank/DDBJ whole genome shotgun (WGS) entry which is preliminary data.</text>
</comment>
<dbReference type="InterPro" id="IPR005512">
    <property type="entry name" value="PRONE_dom"/>
</dbReference>
<dbReference type="PANTHER" id="PTHR33101:SF78">
    <property type="entry name" value="RHO GUANINE NUCLEOTIDE EXCHANGE FACTOR 8"/>
    <property type="match status" value="1"/>
</dbReference>
<dbReference type="EMBL" id="JAKOGI010000142">
    <property type="protein sequence ID" value="KAJ8442414.1"/>
    <property type="molecule type" value="Genomic_DNA"/>
</dbReference>
<evidence type="ECO:0000256" key="3">
    <source>
        <dbReference type="SAM" id="MobiDB-lite"/>
    </source>
</evidence>
<evidence type="ECO:0000256" key="2">
    <source>
        <dbReference type="PROSITE-ProRule" id="PRU00663"/>
    </source>
</evidence>
<accession>A0A9Q1KF85</accession>
<name>A0A9Q1KF85_9CARY</name>
<dbReference type="GO" id="GO:0005085">
    <property type="term" value="F:guanyl-nucleotide exchange factor activity"/>
    <property type="evidence" value="ECO:0007669"/>
    <property type="project" value="UniProtKB-UniRule"/>
</dbReference>
<evidence type="ECO:0000313" key="5">
    <source>
        <dbReference type="EMBL" id="KAJ8442414.1"/>
    </source>
</evidence>
<organism evidence="5 6">
    <name type="scientific">Carnegiea gigantea</name>
    <dbReference type="NCBI Taxonomy" id="171969"/>
    <lineage>
        <taxon>Eukaryota</taxon>
        <taxon>Viridiplantae</taxon>
        <taxon>Streptophyta</taxon>
        <taxon>Embryophyta</taxon>
        <taxon>Tracheophyta</taxon>
        <taxon>Spermatophyta</taxon>
        <taxon>Magnoliopsida</taxon>
        <taxon>eudicotyledons</taxon>
        <taxon>Gunneridae</taxon>
        <taxon>Pentapetalae</taxon>
        <taxon>Caryophyllales</taxon>
        <taxon>Cactineae</taxon>
        <taxon>Cactaceae</taxon>
        <taxon>Cactoideae</taxon>
        <taxon>Echinocereeae</taxon>
        <taxon>Carnegiea</taxon>
    </lineage>
</organism>
<dbReference type="PANTHER" id="PTHR33101">
    <property type="entry name" value="ROP GUANINE NUCLEOTIDE EXCHANGE FACTOR 1"/>
    <property type="match status" value="1"/>
</dbReference>
<feature type="compositionally biased region" description="Pro residues" evidence="3">
    <location>
        <begin position="49"/>
        <end position="59"/>
    </location>
</feature>
<feature type="region of interest" description="Disordered" evidence="3">
    <location>
        <begin position="1"/>
        <end position="64"/>
    </location>
</feature>
<sequence length="484" mass="54515">MVRVFHRRKSSSCHSRNKSDKQNDSSIETTIPTTSTKANNYTMEAQPGGDPPAPSPQKKPPSDMDLMKEKFAKLLLGEDMSGGGKGVSSALALSNAITNIAASVFGEQKRLEPMPPERKARWRKEVDWLLSVTDYIVELVPSQQQAPDGSFFEVMATKQRSDLLVNIPALRKLDTMLLDCLDNFKDQSEFTYVDFKDANEAEKATGKRDNDKWWIPTVRIPPGGLSDETKRWLQHQKDAVNQVLKAAMAINAQNGRSSLGDMIYKSITDEFFDPDSLLSSTDLSSEHKVLDLKNRIEASIIIWKRKMVQKDSKSSWSTSVRIEKRELFEERAETMLLILKHHFPGLPQSTLDISKIQYNKDVGHAVLESYSRVLESLAAAILNRVDDVIYADSKATKKAMEESNGKISPSQFDVEKPGSHTLLDFMGWNMEQGDETKNQGDSDEYSNGQENEQVPTKAPPETRRVSYLERLEQWGGLKSPIDRN</sequence>
<dbReference type="FunFam" id="1.20.58.2010:FF:000001">
    <property type="entry name" value="Rop guanine nucleotide exchange factor 14"/>
    <property type="match status" value="1"/>
</dbReference>
<dbReference type="Gene3D" id="1.20.58.1310">
    <property type="entry name" value="PRONE domain, subdomain 2"/>
    <property type="match status" value="1"/>
</dbReference>
<feature type="compositionally biased region" description="Polar residues" evidence="3">
    <location>
        <begin position="445"/>
        <end position="454"/>
    </location>
</feature>
<evidence type="ECO:0000256" key="1">
    <source>
        <dbReference type="ARBA" id="ARBA00022658"/>
    </source>
</evidence>
<feature type="region of interest" description="Disordered" evidence="3">
    <location>
        <begin position="431"/>
        <end position="464"/>
    </location>
</feature>
<dbReference type="FunFam" id="1.20.58.2010:FF:000003">
    <property type="entry name" value="Rop guanine nucleotide exchange factor 14"/>
    <property type="match status" value="1"/>
</dbReference>
<dbReference type="Pfam" id="PF03759">
    <property type="entry name" value="PRONE"/>
    <property type="match status" value="1"/>
</dbReference>
<evidence type="ECO:0000259" key="4">
    <source>
        <dbReference type="PROSITE" id="PS51334"/>
    </source>
</evidence>
<keyword evidence="6" id="KW-1185">Reference proteome</keyword>
<dbReference type="OrthoDB" id="1053009at2759"/>
<dbReference type="Proteomes" id="UP001153076">
    <property type="component" value="Unassembled WGS sequence"/>
</dbReference>